<dbReference type="InterPro" id="IPR018490">
    <property type="entry name" value="cNMP-bd_dom_sf"/>
</dbReference>
<keyword evidence="11" id="KW-0804">Transcription</keyword>
<evidence type="ECO:0000256" key="4">
    <source>
        <dbReference type="ARBA" id="ARBA00022491"/>
    </source>
</evidence>
<dbReference type="Gene3D" id="2.60.120.10">
    <property type="entry name" value="Jelly Rolls"/>
    <property type="match status" value="1"/>
</dbReference>
<dbReference type="CDD" id="cd00038">
    <property type="entry name" value="CAP_ED"/>
    <property type="match status" value="1"/>
</dbReference>
<dbReference type="InterPro" id="IPR050397">
    <property type="entry name" value="Env_Response_Regulators"/>
</dbReference>
<keyword evidence="8" id="KW-0843">Virulence</keyword>
<dbReference type="InterPro" id="IPR036390">
    <property type="entry name" value="WH_DNA-bd_sf"/>
</dbReference>
<evidence type="ECO:0000313" key="15">
    <source>
        <dbReference type="EMBL" id="MDR0181978.1"/>
    </source>
</evidence>
<evidence type="ECO:0000256" key="8">
    <source>
        <dbReference type="ARBA" id="ARBA00023026"/>
    </source>
</evidence>
<proteinExistence type="predicted"/>
<organism evidence="15 16">
    <name type="scientific">Lysobacter arvi</name>
    <dbReference type="NCBI Taxonomy" id="3038776"/>
    <lineage>
        <taxon>Bacteria</taxon>
        <taxon>Pseudomonadati</taxon>
        <taxon>Pseudomonadota</taxon>
        <taxon>Gammaproteobacteria</taxon>
        <taxon>Lysobacterales</taxon>
        <taxon>Lysobacteraceae</taxon>
        <taxon>Lysobacter</taxon>
    </lineage>
</organism>
<dbReference type="Pfam" id="PF00027">
    <property type="entry name" value="cNMP_binding"/>
    <property type="match status" value="1"/>
</dbReference>
<evidence type="ECO:0000256" key="11">
    <source>
        <dbReference type="ARBA" id="ARBA00023163"/>
    </source>
</evidence>
<evidence type="ECO:0000256" key="12">
    <source>
        <dbReference type="ARBA" id="ARBA00031697"/>
    </source>
</evidence>
<reference evidence="15 16" key="1">
    <citation type="submission" date="2023-04" db="EMBL/GenBank/DDBJ databases">
        <title>Lysobacter sp. strain UC isolated from soil sample.</title>
        <authorList>
            <person name="Choksket S."/>
            <person name="Harshvardhan F."/>
            <person name="Rana R."/>
            <person name="Patil P.B."/>
            <person name="Korpole S."/>
        </authorList>
    </citation>
    <scope>NUCLEOTIDE SEQUENCE [LARGE SCALE GENOMIC DNA]</scope>
    <source>
        <strain evidence="15 16">UC</strain>
    </source>
</reference>
<evidence type="ECO:0000313" key="16">
    <source>
        <dbReference type="Proteomes" id="UP001233535"/>
    </source>
</evidence>
<dbReference type="EMBL" id="JARUHG010000001">
    <property type="protein sequence ID" value="MDR0181978.1"/>
    <property type="molecule type" value="Genomic_DNA"/>
</dbReference>
<dbReference type="Pfam" id="PF13545">
    <property type="entry name" value="HTH_Crp_2"/>
    <property type="match status" value="1"/>
</dbReference>
<dbReference type="SUPFAM" id="SSF51206">
    <property type="entry name" value="cAMP-binding domain-like"/>
    <property type="match status" value="1"/>
</dbReference>
<feature type="domain" description="Cyclic nucleotide-binding" evidence="13">
    <location>
        <begin position="31"/>
        <end position="97"/>
    </location>
</feature>
<dbReference type="CDD" id="cd00092">
    <property type="entry name" value="HTH_CRP"/>
    <property type="match status" value="1"/>
</dbReference>
<keyword evidence="10" id="KW-0010">Activator</keyword>
<dbReference type="PROSITE" id="PS50042">
    <property type="entry name" value="CNMP_BINDING_3"/>
    <property type="match status" value="1"/>
</dbReference>
<keyword evidence="16" id="KW-1185">Reference proteome</keyword>
<dbReference type="SUPFAM" id="SSF46785">
    <property type="entry name" value="Winged helix' DNA-binding domain"/>
    <property type="match status" value="1"/>
</dbReference>
<name>A0ABU1C9W3_9GAMM</name>
<dbReference type="PROSITE" id="PS51063">
    <property type="entry name" value="HTH_CRP_2"/>
    <property type="match status" value="1"/>
</dbReference>
<dbReference type="Gene3D" id="1.10.10.10">
    <property type="entry name" value="Winged helix-like DNA-binding domain superfamily/Winged helix DNA-binding domain"/>
    <property type="match status" value="1"/>
</dbReference>
<accession>A0ABU1C9W3</accession>
<dbReference type="SMART" id="SM00419">
    <property type="entry name" value="HTH_CRP"/>
    <property type="match status" value="1"/>
</dbReference>
<dbReference type="PANTHER" id="PTHR24567:SF75">
    <property type="entry name" value="FUMARATE AND NITRATE REDUCTION REGULATORY PROTEIN"/>
    <property type="match status" value="1"/>
</dbReference>
<evidence type="ECO:0000256" key="3">
    <source>
        <dbReference type="ARBA" id="ARBA00020769"/>
    </source>
</evidence>
<keyword evidence="7" id="KW-0805">Transcription regulation</keyword>
<comment type="caution">
    <text evidence="15">The sequence shown here is derived from an EMBL/GenBank/DDBJ whole genome shotgun (WGS) entry which is preliminary data.</text>
</comment>
<evidence type="ECO:0000256" key="6">
    <source>
        <dbReference type="ARBA" id="ARBA00022636"/>
    </source>
</evidence>
<dbReference type="InterPro" id="IPR000595">
    <property type="entry name" value="cNMP-bd_dom"/>
</dbReference>
<feature type="domain" description="HTH crp-type" evidence="14">
    <location>
        <begin position="154"/>
        <end position="227"/>
    </location>
</feature>
<keyword evidence="5" id="KW-0021">Allosteric enzyme</keyword>
<evidence type="ECO:0000256" key="7">
    <source>
        <dbReference type="ARBA" id="ARBA00023015"/>
    </source>
</evidence>
<evidence type="ECO:0000259" key="14">
    <source>
        <dbReference type="PROSITE" id="PS51063"/>
    </source>
</evidence>
<evidence type="ECO:0000256" key="10">
    <source>
        <dbReference type="ARBA" id="ARBA00023159"/>
    </source>
</evidence>
<protein>
    <recommendedName>
        <fullName evidence="3">CRP-like protein Clp</fullName>
    </recommendedName>
    <alternativeName>
        <fullName evidence="12">Catabolite activation-like protein</fullName>
    </alternativeName>
</protein>
<evidence type="ECO:0000256" key="1">
    <source>
        <dbReference type="ARBA" id="ARBA00004496"/>
    </source>
</evidence>
<dbReference type="SMART" id="SM00100">
    <property type="entry name" value="cNMP"/>
    <property type="match status" value="1"/>
</dbReference>
<dbReference type="PANTHER" id="PTHR24567">
    <property type="entry name" value="CRP FAMILY TRANSCRIPTIONAL REGULATORY PROTEIN"/>
    <property type="match status" value="1"/>
</dbReference>
<dbReference type="RefSeq" id="WP_309261141.1">
    <property type="nucleotide sequence ID" value="NZ_JARUHG010000001.1"/>
</dbReference>
<evidence type="ECO:0000256" key="9">
    <source>
        <dbReference type="ARBA" id="ARBA00023125"/>
    </source>
</evidence>
<comment type="subunit">
    <text evidence="2">Homodimer.</text>
</comment>
<evidence type="ECO:0000256" key="2">
    <source>
        <dbReference type="ARBA" id="ARBA00011738"/>
    </source>
</evidence>
<gene>
    <name evidence="15" type="ORF">P8609_03205</name>
</gene>
<dbReference type="InterPro" id="IPR014710">
    <property type="entry name" value="RmlC-like_jellyroll"/>
</dbReference>
<comment type="subcellular location">
    <subcellularLocation>
        <location evidence="1">Cytoplasm</location>
    </subcellularLocation>
</comment>
<keyword evidence="6" id="KW-0973">c-di-GMP</keyword>
<dbReference type="InterPro" id="IPR012318">
    <property type="entry name" value="HTH_CRP"/>
</dbReference>
<dbReference type="Proteomes" id="UP001233535">
    <property type="component" value="Unassembled WGS sequence"/>
</dbReference>
<keyword evidence="4" id="KW-0678">Repressor</keyword>
<evidence type="ECO:0000256" key="5">
    <source>
        <dbReference type="ARBA" id="ARBA00022533"/>
    </source>
</evidence>
<dbReference type="PRINTS" id="PR00034">
    <property type="entry name" value="HTHCRP"/>
</dbReference>
<evidence type="ECO:0000259" key="13">
    <source>
        <dbReference type="PROSITE" id="PS50042"/>
    </source>
</evidence>
<sequence length="239" mass="27231">MYDRPITPDTNVCDPCTAAVQGAATASPMMLERLLEGLPLVRRRLRRRQYVFRAGQPRHGLYLIHSGFYKTRVISEDGREKVTGFRLRGDLLGLEALDLPTYTCDAIALDVGEIWELPQSYLRERLPEFQERLTAALAGEIRRDWNWMLVLGSLNAEQRVVSFLLDLSARLSALGFSSTSMLLRMTRADLGNFLALQLETVVRALHRLQAQGLIEVERRQIRIHDLPRLRAQIALPAMH</sequence>
<dbReference type="InterPro" id="IPR036388">
    <property type="entry name" value="WH-like_DNA-bd_sf"/>
</dbReference>
<keyword evidence="9" id="KW-0238">DNA-binding</keyword>